<evidence type="ECO:0000256" key="4">
    <source>
        <dbReference type="ARBA" id="ARBA00023034"/>
    </source>
</evidence>
<dbReference type="PANTHER" id="PTHR12349:SF1">
    <property type="entry name" value="PALMITOYLTRANSFERASE ZDHHC8"/>
    <property type="match status" value="1"/>
</dbReference>
<keyword evidence="7" id="KW-0012">Acyltransferase</keyword>
<sequence length="559" mass="61687">MGLTGFHMVLVARGRTTNEQVTGKFRGGVNPFTKGCCGNVEYVLCSPLAPRYILDPRRKPHVKIQPPFIRPDLSDRQITIKVSDNGIHSTIISSKSKSSLDGLDNKETQPPLPPKADRYNQLKGQLTSSEESSLSGKTHPSTPAMYKFRPSFGTMPKVHYHTAGEKMTGKTSAIMEEGVRGHDYRSEPNLDLPEYTNAPLHRTFQSSPLQLDTDLVNSRSLSLKQGHRRLEKGQLPALQPQTVTSTPYKSVFSPNTLSNRNGSLSYDSLLNPSISPATANECMAHRGMPSMGFHSPYLPTKMCHIREPEMQRHQVTATYSPVMPPRGLGRQSPHLRDRDPSPVRYDNLSQTIMASIQERKEIEEREKRQMLHGRSQTHIYAQDSGVFDGGYGLPPNASYPDGLRGPGSRGPTPPAYGGSRDNLMGVGIDFIHLPAHRSQQYQQQATAGPLPKRAPIVPQPTNHTPLLCPDPPPTPTKNSPTSVPMRGQTHLVWGAQAVVMKRMLSQLSHRNCCSKPTQTSSPLDLCRKTNVTSESTDWCFTLTCTVHVISSVFGGALQI</sequence>
<keyword evidence="3 9" id="KW-0808">Transferase</keyword>
<name>A0A4U5UTJ4_COLLU</name>
<evidence type="ECO:0000256" key="2">
    <source>
        <dbReference type="ARBA" id="ARBA00012210"/>
    </source>
</evidence>
<feature type="region of interest" description="Disordered" evidence="8">
    <location>
        <begin position="460"/>
        <end position="483"/>
    </location>
</feature>
<dbReference type="EMBL" id="CM014088">
    <property type="protein sequence ID" value="TKS77951.1"/>
    <property type="molecule type" value="Genomic_DNA"/>
</dbReference>
<keyword evidence="10" id="KW-1185">Reference proteome</keyword>
<protein>
    <recommendedName>
        <fullName evidence="2">protein S-acyltransferase</fullName>
        <ecNumber evidence="2">2.3.1.225</ecNumber>
    </recommendedName>
</protein>
<evidence type="ECO:0000256" key="5">
    <source>
        <dbReference type="ARBA" id="ARBA00023139"/>
    </source>
</evidence>
<keyword evidence="6" id="KW-0449">Lipoprotein</keyword>
<evidence type="ECO:0000256" key="3">
    <source>
        <dbReference type="ARBA" id="ARBA00022679"/>
    </source>
</evidence>
<gene>
    <name evidence="9" type="ORF">D9C73_013224</name>
</gene>
<accession>A0A4U5UTJ4</accession>
<comment type="subcellular location">
    <subcellularLocation>
        <location evidence="1">Golgi apparatus membrane</location>
        <topology evidence="1">Multi-pass membrane protein</topology>
    </subcellularLocation>
</comment>
<keyword evidence="5" id="KW-0564">Palmitate</keyword>
<evidence type="ECO:0000256" key="1">
    <source>
        <dbReference type="ARBA" id="ARBA00004653"/>
    </source>
</evidence>
<proteinExistence type="predicted"/>
<dbReference type="GO" id="GO:0019706">
    <property type="term" value="F:protein-cysteine S-palmitoyltransferase activity"/>
    <property type="evidence" value="ECO:0007669"/>
    <property type="project" value="UniProtKB-EC"/>
</dbReference>
<feature type="compositionally biased region" description="Polar residues" evidence="8">
    <location>
        <begin position="122"/>
        <end position="141"/>
    </location>
</feature>
<dbReference type="EC" id="2.3.1.225" evidence="2"/>
<feature type="region of interest" description="Disordered" evidence="8">
    <location>
        <begin position="318"/>
        <end position="345"/>
    </location>
</feature>
<reference evidence="9 10" key="1">
    <citation type="submission" date="2019-01" db="EMBL/GenBank/DDBJ databases">
        <title>Genome Assembly of Collichthys lucidus.</title>
        <authorList>
            <person name="Cai M."/>
            <person name="Xiao S."/>
        </authorList>
    </citation>
    <scope>NUCLEOTIDE SEQUENCE [LARGE SCALE GENOMIC DNA]</scope>
    <source>
        <strain evidence="9">JT15FE1705JMU</strain>
        <tissue evidence="9">Muscle</tissue>
    </source>
</reference>
<evidence type="ECO:0000313" key="9">
    <source>
        <dbReference type="EMBL" id="TKS77951.1"/>
    </source>
</evidence>
<evidence type="ECO:0000256" key="6">
    <source>
        <dbReference type="ARBA" id="ARBA00023288"/>
    </source>
</evidence>
<dbReference type="GO" id="GO:0000139">
    <property type="term" value="C:Golgi membrane"/>
    <property type="evidence" value="ECO:0007669"/>
    <property type="project" value="UniProtKB-SubCell"/>
</dbReference>
<feature type="region of interest" description="Disordered" evidence="8">
    <location>
        <begin position="93"/>
        <end position="144"/>
    </location>
</feature>
<dbReference type="PANTHER" id="PTHR12349">
    <property type="entry name" value="ANKYRIN REPEAT AND LEM DOMAIN-CONTAINING PROTEIN 2"/>
    <property type="match status" value="1"/>
</dbReference>
<dbReference type="AlphaFoldDB" id="A0A4U5UTJ4"/>
<organism evidence="9 10">
    <name type="scientific">Collichthys lucidus</name>
    <name type="common">Big head croaker</name>
    <name type="synonym">Sciaena lucida</name>
    <dbReference type="NCBI Taxonomy" id="240159"/>
    <lineage>
        <taxon>Eukaryota</taxon>
        <taxon>Metazoa</taxon>
        <taxon>Chordata</taxon>
        <taxon>Craniata</taxon>
        <taxon>Vertebrata</taxon>
        <taxon>Euteleostomi</taxon>
        <taxon>Actinopterygii</taxon>
        <taxon>Neopterygii</taxon>
        <taxon>Teleostei</taxon>
        <taxon>Neoteleostei</taxon>
        <taxon>Acanthomorphata</taxon>
        <taxon>Eupercaria</taxon>
        <taxon>Sciaenidae</taxon>
        <taxon>Collichthys</taxon>
    </lineage>
</organism>
<evidence type="ECO:0000313" key="10">
    <source>
        <dbReference type="Proteomes" id="UP000298787"/>
    </source>
</evidence>
<evidence type="ECO:0000256" key="8">
    <source>
        <dbReference type="SAM" id="MobiDB-lite"/>
    </source>
</evidence>
<evidence type="ECO:0000256" key="7">
    <source>
        <dbReference type="ARBA" id="ARBA00023315"/>
    </source>
</evidence>
<dbReference type="Proteomes" id="UP000298787">
    <property type="component" value="Chromosome 11"/>
</dbReference>
<keyword evidence="4" id="KW-0333">Golgi apparatus</keyword>
<dbReference type="STRING" id="240159.A0A4U5UTJ4"/>